<dbReference type="EMBL" id="SEWG01000010">
    <property type="protein sequence ID" value="RYU86190.1"/>
    <property type="molecule type" value="Genomic_DNA"/>
</dbReference>
<evidence type="ECO:0000313" key="1">
    <source>
        <dbReference type="EMBL" id="RYU86190.1"/>
    </source>
</evidence>
<dbReference type="Proteomes" id="UP000293331">
    <property type="component" value="Unassembled WGS sequence"/>
</dbReference>
<name>A0A4Q5LGU0_9SPHI</name>
<dbReference type="RefSeq" id="WP_129878158.1">
    <property type="nucleotide sequence ID" value="NZ_SEWG01000010.1"/>
</dbReference>
<keyword evidence="2" id="KW-1185">Reference proteome</keyword>
<comment type="caution">
    <text evidence="1">The sequence shown here is derived from an EMBL/GenBank/DDBJ whole genome shotgun (WGS) entry which is preliminary data.</text>
</comment>
<sequence length="296" mass="32883">MKKFIKPNFEFIFSVALIAILGLPPLVLAQTQKSIEIQIVNGDTTINGKNIKKLSAQERKDALAEMANLPQTPMLNNDGSKGNNRIFIKRKSIGDGKQDIVIERSTDSDGPIIADFDGTDSARKDVRVRLKKLKGTDSVQAFTYRFDNELPAMDMKTFSFNMPRLKQGFEFNSRNTQTFTYSNTDNDGINTHISFRVSDPSKEKIKRVAGTDKAALMLDDINLTPEFSTGKTTLSFNLPAKIAADVKFTDTEGRVLWTDKAASGTFSKKISLPLNGVYYLQVKQGANVAVKKIVKE</sequence>
<gene>
    <name evidence="1" type="ORF">EWM62_18465</name>
</gene>
<dbReference type="NCBIfam" id="TIGR04183">
    <property type="entry name" value="Por_Secre_tail"/>
    <property type="match status" value="1"/>
</dbReference>
<dbReference type="InterPro" id="IPR026444">
    <property type="entry name" value="Secre_tail"/>
</dbReference>
<proteinExistence type="predicted"/>
<accession>A0A4Q5LGU0</accession>
<evidence type="ECO:0000313" key="2">
    <source>
        <dbReference type="Proteomes" id="UP000293331"/>
    </source>
</evidence>
<reference evidence="1 2" key="1">
    <citation type="submission" date="2019-02" db="EMBL/GenBank/DDBJ databases">
        <title>Bacterial novel species Mucilaginibacter sp. 17JY9-4 isolated from soil.</title>
        <authorList>
            <person name="Jung H.-Y."/>
        </authorList>
    </citation>
    <scope>NUCLEOTIDE SEQUENCE [LARGE SCALE GENOMIC DNA]</scope>
    <source>
        <strain evidence="1 2">17JY9-4</strain>
    </source>
</reference>
<protein>
    <submittedName>
        <fullName evidence="1">T9SS type A sorting domain-containing protein</fullName>
    </submittedName>
</protein>
<organism evidence="1 2">
    <name type="scientific">Mucilaginibacter terrigena</name>
    <dbReference type="NCBI Taxonomy" id="2492395"/>
    <lineage>
        <taxon>Bacteria</taxon>
        <taxon>Pseudomonadati</taxon>
        <taxon>Bacteroidota</taxon>
        <taxon>Sphingobacteriia</taxon>
        <taxon>Sphingobacteriales</taxon>
        <taxon>Sphingobacteriaceae</taxon>
        <taxon>Mucilaginibacter</taxon>
    </lineage>
</organism>
<dbReference type="AlphaFoldDB" id="A0A4Q5LGU0"/>
<dbReference type="OrthoDB" id="761796at2"/>